<feature type="region of interest" description="Disordered" evidence="1">
    <location>
        <begin position="38"/>
        <end position="72"/>
    </location>
</feature>
<evidence type="ECO:0000256" key="1">
    <source>
        <dbReference type="SAM" id="MobiDB-lite"/>
    </source>
</evidence>
<feature type="compositionally biased region" description="Basic residues" evidence="1">
    <location>
        <begin position="43"/>
        <end position="55"/>
    </location>
</feature>
<dbReference type="Proteomes" id="UP001458880">
    <property type="component" value="Unassembled WGS sequence"/>
</dbReference>
<proteinExistence type="predicted"/>
<dbReference type="AlphaFoldDB" id="A0AAW1LUP6"/>
<dbReference type="EMBL" id="JASPKY010000098">
    <property type="protein sequence ID" value="KAK9737549.1"/>
    <property type="molecule type" value="Genomic_DNA"/>
</dbReference>
<dbReference type="InterPro" id="IPR022226">
    <property type="entry name" value="DUF3752"/>
</dbReference>
<dbReference type="Pfam" id="PF12572">
    <property type="entry name" value="DUF3752"/>
    <property type="match status" value="1"/>
</dbReference>
<dbReference type="PANTHER" id="PTHR46370:SF1">
    <property type="entry name" value="GPALPP MOTIFS-CONTAINING PROTEIN 1"/>
    <property type="match status" value="1"/>
</dbReference>
<protein>
    <recommendedName>
        <fullName evidence="2">DUF3752 domain-containing protein</fullName>
    </recommendedName>
</protein>
<evidence type="ECO:0000313" key="3">
    <source>
        <dbReference type="EMBL" id="KAK9737549.1"/>
    </source>
</evidence>
<name>A0AAW1LUP6_POPJA</name>
<dbReference type="InterPro" id="IPR046331">
    <property type="entry name" value="GPAM1-like"/>
</dbReference>
<reference evidence="3 4" key="1">
    <citation type="journal article" date="2024" name="BMC Genomics">
        <title>De novo assembly and annotation of Popillia japonica's genome with initial clues to its potential as an invasive pest.</title>
        <authorList>
            <person name="Cucini C."/>
            <person name="Boschi S."/>
            <person name="Funari R."/>
            <person name="Cardaioli E."/>
            <person name="Iannotti N."/>
            <person name="Marturano G."/>
            <person name="Paoli F."/>
            <person name="Bruttini M."/>
            <person name="Carapelli A."/>
            <person name="Frati F."/>
            <person name="Nardi F."/>
        </authorList>
    </citation>
    <scope>NUCLEOTIDE SEQUENCE [LARGE SCALE GENOMIC DNA]</scope>
    <source>
        <strain evidence="3">DMR45628</strain>
    </source>
</reference>
<feature type="domain" description="DUF3752" evidence="2">
    <location>
        <begin position="266"/>
        <end position="391"/>
    </location>
</feature>
<gene>
    <name evidence="3" type="ORF">QE152_g10590</name>
</gene>
<organism evidence="3 4">
    <name type="scientific">Popillia japonica</name>
    <name type="common">Japanese beetle</name>
    <dbReference type="NCBI Taxonomy" id="7064"/>
    <lineage>
        <taxon>Eukaryota</taxon>
        <taxon>Metazoa</taxon>
        <taxon>Ecdysozoa</taxon>
        <taxon>Arthropoda</taxon>
        <taxon>Hexapoda</taxon>
        <taxon>Insecta</taxon>
        <taxon>Pterygota</taxon>
        <taxon>Neoptera</taxon>
        <taxon>Endopterygota</taxon>
        <taxon>Coleoptera</taxon>
        <taxon>Polyphaga</taxon>
        <taxon>Scarabaeiformia</taxon>
        <taxon>Scarabaeidae</taxon>
        <taxon>Rutelinae</taxon>
        <taxon>Popillia</taxon>
    </lineage>
</organism>
<evidence type="ECO:0000313" key="4">
    <source>
        <dbReference type="Proteomes" id="UP001458880"/>
    </source>
</evidence>
<feature type="region of interest" description="Disordered" evidence="1">
    <location>
        <begin position="259"/>
        <end position="299"/>
    </location>
</feature>
<accession>A0AAW1LUP6</accession>
<feature type="compositionally biased region" description="Polar residues" evidence="1">
    <location>
        <begin position="60"/>
        <end position="70"/>
    </location>
</feature>
<dbReference type="PANTHER" id="PTHR46370">
    <property type="entry name" value="GPALPP MOTIFS-CONTAINING PROTEIN 1"/>
    <property type="match status" value="1"/>
</dbReference>
<comment type="caution">
    <text evidence="3">The sequence shown here is derived from an EMBL/GenBank/DDBJ whole genome shotgun (WGS) entry which is preliminary data.</text>
</comment>
<evidence type="ECO:0000259" key="2">
    <source>
        <dbReference type="Pfam" id="PF12572"/>
    </source>
</evidence>
<keyword evidence="4" id="KW-1185">Reference proteome</keyword>
<sequence>MPVTDIYFKMHRLTTKDSQSDFITDDCTENKCRKQDDVLNSNRRSRERSKSRSPIRKTNVDVSQNTISDDSNIHTEARRFESKNSNKQLSASCKTNTCGPALPPHLSSDVYGPVLPKFNTQECQREIFDAYHNDQSNSIPEKEIKIYGPALPPHLKNSGEIESGVEVNKDKRSGELKQTVFGPQLPYYNRTVNEPSSSSTTYMSDDDDCFGPLPPNAALYSETHIALEERALQMKLDYLHEEKNPKVTREEWMTELPDVHSKNLGLGPRQFRSNPRPDFSDRSSWTDTPQDKEKKTLNNQSKVVDLKQEAKVKEQEKYDREQEKIIKKHKKNKKEKTLLEIHRSNLKAQKKEDGNIRRPFSREIDLKVNHFDNVQKEAILKKAQLLDDRFSKGQSKFL</sequence>